<reference evidence="1 2" key="1">
    <citation type="submission" date="2019-06" db="EMBL/GenBank/DDBJ databases">
        <title>A novel species of marine bacteria.</title>
        <authorList>
            <person name="Wang Y."/>
        </authorList>
    </citation>
    <scope>NUCLEOTIDE SEQUENCE [LARGE SCALE GENOMIC DNA]</scope>
    <source>
        <strain evidence="1 2">MA1-10</strain>
    </source>
</reference>
<protein>
    <submittedName>
        <fullName evidence="1">Uncharacterized protein</fullName>
    </submittedName>
</protein>
<evidence type="ECO:0000313" key="1">
    <source>
        <dbReference type="EMBL" id="TQV69131.1"/>
    </source>
</evidence>
<dbReference type="AlphaFoldDB" id="A0A545SW03"/>
<sequence length="126" mass="14366">MVEFSSQTGARRIGCSADLPGVQMDHRHGNKAGRGLILVKSEQKQTDARIIRAERTQLDKRIQGLQDRIVEADSLAVIAALEKRFGKMECEKLTLDEKRQSQNTPPHSFERMFEHAMHFPANPWKL</sequence>
<organism evidence="1 2">
    <name type="scientific">Aliiroseovarius halocynthiae</name>
    <dbReference type="NCBI Taxonomy" id="985055"/>
    <lineage>
        <taxon>Bacteria</taxon>
        <taxon>Pseudomonadati</taxon>
        <taxon>Pseudomonadota</taxon>
        <taxon>Alphaproteobacteria</taxon>
        <taxon>Rhodobacterales</taxon>
        <taxon>Paracoccaceae</taxon>
        <taxon>Aliiroseovarius</taxon>
    </lineage>
</organism>
<dbReference type="RefSeq" id="WP_185960849.1">
    <property type="nucleotide sequence ID" value="NZ_ML660019.1"/>
</dbReference>
<keyword evidence="2" id="KW-1185">Reference proteome</keyword>
<proteinExistence type="predicted"/>
<accession>A0A545SW03</accession>
<evidence type="ECO:0000313" key="2">
    <source>
        <dbReference type="Proteomes" id="UP000315816"/>
    </source>
</evidence>
<dbReference type="EMBL" id="VICH01000004">
    <property type="protein sequence ID" value="TQV69131.1"/>
    <property type="molecule type" value="Genomic_DNA"/>
</dbReference>
<dbReference type="Proteomes" id="UP000315816">
    <property type="component" value="Unassembled WGS sequence"/>
</dbReference>
<comment type="caution">
    <text evidence="1">The sequence shown here is derived from an EMBL/GenBank/DDBJ whole genome shotgun (WGS) entry which is preliminary data.</text>
</comment>
<name>A0A545SW03_9RHOB</name>
<gene>
    <name evidence="1" type="ORF">FIL88_06060</name>
</gene>